<accession>U5E760</accession>
<dbReference type="AlphaFoldDB" id="U5E760"/>
<proteinExistence type="predicted"/>
<sequence length="439" mass="48536">MTTSLAGIRERIALQQHLLPDMYGAVDFTRRPERFTDAPDAESAIRAELAVLRPRLLADRDRVAMIEAYTMLGDLVADAYAALMPEYGFRRLVEMLDQACAGGIDSVENPPAELVAFLADMERVPGWLDRDLVEKGARIERNMVAHLMPFVIRGAFVGTFLNAYAALPMAITGSLGTETAGRRMKETASFFACTTLPGALDRHGVGFKAAAKVRLMHSMVRFNILRRDWDSAVYGIPIPQSDQMPAGLIPTLLLALRVLEQGRDHFTPDEQAQVEFARYRCHLLGLPEDLLPATPGAIVDVMGTRQATLRKSYDDATCGALVRATMRAYTEPDRSRLSRLRDHLERSTAKVFFVKAALAGDEEQASAMGIPLTVADKIRAATTFAFAFGRQFGYRVLLRLPVTRAAADASLVRKIDRYLVRLGHAEFTTDAATYQVGER</sequence>
<evidence type="ECO:0000313" key="1">
    <source>
        <dbReference type="EMBL" id="GAD82156.1"/>
    </source>
</evidence>
<evidence type="ECO:0000313" key="2">
    <source>
        <dbReference type="Proteomes" id="UP000017048"/>
    </source>
</evidence>
<dbReference type="PANTHER" id="PTHR37539">
    <property type="entry name" value="SECRETED PROTEIN-RELATED"/>
    <property type="match status" value="1"/>
</dbReference>
<reference evidence="1 2" key="1">
    <citation type="journal article" date="2014" name="BMC Genomics">
        <title>Genome based analysis of type-I polyketide synthase and nonribosomal peptide synthetase gene clusters in seven strains of five representative Nocardia species.</title>
        <authorList>
            <person name="Komaki H."/>
            <person name="Ichikawa N."/>
            <person name="Hosoyama A."/>
            <person name="Takahashi-Nakaguchi A."/>
            <person name="Matsuzawa T."/>
            <person name="Suzuki K."/>
            <person name="Fujita N."/>
            <person name="Gonoi T."/>
        </authorList>
    </citation>
    <scope>NUCLEOTIDE SEQUENCE [LARGE SCALE GENOMIC DNA]</scope>
    <source>
        <strain evidence="1 2">NBRC 15531</strain>
    </source>
</reference>
<dbReference type="Proteomes" id="UP000017048">
    <property type="component" value="Unassembled WGS sequence"/>
</dbReference>
<comment type="caution">
    <text evidence="1">The sequence shown here is derived from an EMBL/GenBank/DDBJ whole genome shotgun (WGS) entry which is preliminary data.</text>
</comment>
<dbReference type="RefSeq" id="WP_019050605.1">
    <property type="nucleotide sequence ID" value="NZ_BAFO02000008.1"/>
</dbReference>
<name>U5E760_NOCAS</name>
<keyword evidence="2" id="KW-1185">Reference proteome</keyword>
<dbReference type="EMBL" id="BAFO02000008">
    <property type="protein sequence ID" value="GAD82156.1"/>
    <property type="molecule type" value="Genomic_DNA"/>
</dbReference>
<dbReference type="GeneID" id="91516948"/>
<organism evidence="1 2">
    <name type="scientific">Nocardia asteroides NBRC 15531</name>
    <dbReference type="NCBI Taxonomy" id="1110697"/>
    <lineage>
        <taxon>Bacteria</taxon>
        <taxon>Bacillati</taxon>
        <taxon>Actinomycetota</taxon>
        <taxon>Actinomycetes</taxon>
        <taxon>Mycobacteriales</taxon>
        <taxon>Nocardiaceae</taxon>
        <taxon>Nocardia</taxon>
    </lineage>
</organism>
<dbReference type="InterPro" id="IPR037473">
    <property type="entry name" value="Lcp-like"/>
</dbReference>
<gene>
    <name evidence="1" type="ORF">NCAST_08_00270</name>
</gene>
<dbReference type="STRING" id="1824.SAMN05444423_105346"/>
<protein>
    <submittedName>
        <fullName evidence="1">Uncharacterized protein</fullName>
    </submittedName>
</protein>
<dbReference type="eggNOG" id="ENOG5033TDY">
    <property type="taxonomic scope" value="Bacteria"/>
</dbReference>
<dbReference type="OrthoDB" id="7614910at2"/>
<dbReference type="PANTHER" id="PTHR37539:SF1">
    <property type="entry name" value="ER-BOUND OXYGENASE MPAB_MPAB'_RUBBER OXYGENASE CATALYTIC DOMAIN-CONTAINING PROTEIN"/>
    <property type="match status" value="1"/>
</dbReference>